<dbReference type="Gene3D" id="3.40.630.30">
    <property type="match status" value="1"/>
</dbReference>
<name>A0A4R1LUK9_9SPHI</name>
<keyword evidence="2" id="KW-0808">Transferase</keyword>
<comment type="caution">
    <text evidence="2">The sequence shown here is derived from an EMBL/GenBank/DDBJ whole genome shotgun (WGS) entry which is preliminary data.</text>
</comment>
<dbReference type="InterPro" id="IPR050276">
    <property type="entry name" value="MshD_Acetyltransferase"/>
</dbReference>
<gene>
    <name evidence="2" type="ORF">C8N28_2717</name>
</gene>
<keyword evidence="3" id="KW-1185">Reference proteome</keyword>
<dbReference type="CDD" id="cd04301">
    <property type="entry name" value="NAT_SF"/>
    <property type="match status" value="1"/>
</dbReference>
<dbReference type="OrthoDB" id="5319888at2"/>
<dbReference type="RefSeq" id="WP_132225734.1">
    <property type="nucleotide sequence ID" value="NZ_SMGO01000003.1"/>
</dbReference>
<dbReference type="InterPro" id="IPR016181">
    <property type="entry name" value="Acyl_CoA_acyltransferase"/>
</dbReference>
<dbReference type="SUPFAM" id="SSF55729">
    <property type="entry name" value="Acyl-CoA N-acyltransferases (Nat)"/>
    <property type="match status" value="1"/>
</dbReference>
<evidence type="ECO:0000313" key="2">
    <source>
        <dbReference type="EMBL" id="TCK80959.1"/>
    </source>
</evidence>
<accession>A0A4R1LUK9</accession>
<dbReference type="GO" id="GO:0016747">
    <property type="term" value="F:acyltransferase activity, transferring groups other than amino-acyl groups"/>
    <property type="evidence" value="ECO:0007669"/>
    <property type="project" value="InterPro"/>
</dbReference>
<dbReference type="Pfam" id="PF00583">
    <property type="entry name" value="Acetyltransf_1"/>
    <property type="match status" value="1"/>
</dbReference>
<evidence type="ECO:0000259" key="1">
    <source>
        <dbReference type="PROSITE" id="PS51186"/>
    </source>
</evidence>
<organism evidence="2 3">
    <name type="scientific">Albibacterium bauzanense</name>
    <dbReference type="NCBI Taxonomy" id="653929"/>
    <lineage>
        <taxon>Bacteria</taxon>
        <taxon>Pseudomonadati</taxon>
        <taxon>Bacteroidota</taxon>
        <taxon>Sphingobacteriia</taxon>
        <taxon>Sphingobacteriales</taxon>
        <taxon>Sphingobacteriaceae</taxon>
        <taxon>Albibacterium</taxon>
    </lineage>
</organism>
<dbReference type="PROSITE" id="PS51186">
    <property type="entry name" value="GNAT"/>
    <property type="match status" value="1"/>
</dbReference>
<dbReference type="Proteomes" id="UP000294616">
    <property type="component" value="Unassembled WGS sequence"/>
</dbReference>
<sequence>MIRPALPSDSKKVATLIVQAMGDLAMKFCNSDQLEPVIPLFEHFFQLTDNQYSFENTLVYENEEGVVGNIGAYDGAKLETYRKPFFDHLAEHFGLVNFNPEPETESGEFYLDTISVDPAAQGKGIGKLLIVAGIDWAKKLGHKKVGLLVDVNNDRALKLYQNMGFEIVEEKPFMGGLYHHMVYRII</sequence>
<feature type="domain" description="N-acetyltransferase" evidence="1">
    <location>
        <begin position="1"/>
        <end position="186"/>
    </location>
</feature>
<proteinExistence type="predicted"/>
<dbReference type="EMBL" id="SMGO01000003">
    <property type="protein sequence ID" value="TCK80959.1"/>
    <property type="molecule type" value="Genomic_DNA"/>
</dbReference>
<evidence type="ECO:0000313" key="3">
    <source>
        <dbReference type="Proteomes" id="UP000294616"/>
    </source>
</evidence>
<protein>
    <submittedName>
        <fullName evidence="2">Acetyltransferase (GNAT) family protein</fullName>
    </submittedName>
</protein>
<dbReference type="InterPro" id="IPR000182">
    <property type="entry name" value="GNAT_dom"/>
</dbReference>
<dbReference type="PANTHER" id="PTHR43617">
    <property type="entry name" value="L-AMINO ACID N-ACETYLTRANSFERASE"/>
    <property type="match status" value="1"/>
</dbReference>
<dbReference type="AlphaFoldDB" id="A0A4R1LUK9"/>
<reference evidence="2 3" key="1">
    <citation type="submission" date="2019-03" db="EMBL/GenBank/DDBJ databases">
        <title>Genomic Encyclopedia of Archaeal and Bacterial Type Strains, Phase II (KMG-II): from individual species to whole genera.</title>
        <authorList>
            <person name="Goeker M."/>
        </authorList>
    </citation>
    <scope>NUCLEOTIDE SEQUENCE [LARGE SCALE GENOMIC DNA]</scope>
    <source>
        <strain evidence="2 3">DSM 22554</strain>
    </source>
</reference>